<dbReference type="Gene3D" id="2.30.30.40">
    <property type="entry name" value="SH3 Domains"/>
    <property type="match status" value="1"/>
</dbReference>
<dbReference type="SUPFAM" id="SSF50044">
    <property type="entry name" value="SH3-domain"/>
    <property type="match status" value="1"/>
</dbReference>
<evidence type="ECO:0000259" key="4">
    <source>
        <dbReference type="PROSITE" id="PS50002"/>
    </source>
</evidence>
<dbReference type="GO" id="GO:0005737">
    <property type="term" value="C:cytoplasm"/>
    <property type="evidence" value="ECO:0007669"/>
    <property type="project" value="TreeGrafter"/>
</dbReference>
<feature type="domain" description="SH3" evidence="4">
    <location>
        <begin position="3"/>
        <end position="63"/>
    </location>
</feature>
<feature type="region of interest" description="Disordered" evidence="3">
    <location>
        <begin position="105"/>
        <end position="131"/>
    </location>
</feature>
<evidence type="ECO:0000256" key="1">
    <source>
        <dbReference type="ARBA" id="ARBA00022443"/>
    </source>
</evidence>
<dbReference type="Proteomes" id="UP000324800">
    <property type="component" value="Unassembled WGS sequence"/>
</dbReference>
<dbReference type="SMART" id="SM00220">
    <property type="entry name" value="S_TKc"/>
    <property type="match status" value="1"/>
</dbReference>
<comment type="caution">
    <text evidence="6">The sequence shown here is derived from an EMBL/GenBank/DDBJ whole genome shotgun (WGS) entry which is preliminary data.</text>
</comment>
<dbReference type="InterPro" id="IPR000719">
    <property type="entry name" value="Prot_kinase_dom"/>
</dbReference>
<dbReference type="SMART" id="SM00326">
    <property type="entry name" value="SH3"/>
    <property type="match status" value="1"/>
</dbReference>
<dbReference type="CDD" id="cd00180">
    <property type="entry name" value="PKc"/>
    <property type="match status" value="1"/>
</dbReference>
<dbReference type="Pfam" id="PF00069">
    <property type="entry name" value="Pkinase"/>
    <property type="match status" value="1"/>
</dbReference>
<name>A0A5J4X1I9_9EUKA</name>
<evidence type="ECO:0000313" key="6">
    <source>
        <dbReference type="EMBL" id="KAA6401197.1"/>
    </source>
</evidence>
<feature type="compositionally biased region" description="Polar residues" evidence="3">
    <location>
        <begin position="114"/>
        <end position="123"/>
    </location>
</feature>
<dbReference type="PROSITE" id="PS00108">
    <property type="entry name" value="PROTEIN_KINASE_ST"/>
    <property type="match status" value="1"/>
</dbReference>
<feature type="compositionally biased region" description="Polar residues" evidence="3">
    <location>
        <begin position="863"/>
        <end position="875"/>
    </location>
</feature>
<feature type="domain" description="Protein kinase" evidence="5">
    <location>
        <begin position="265"/>
        <end position="544"/>
    </location>
</feature>
<dbReference type="GO" id="GO:0005634">
    <property type="term" value="C:nucleus"/>
    <property type="evidence" value="ECO:0007669"/>
    <property type="project" value="TreeGrafter"/>
</dbReference>
<evidence type="ECO:0000256" key="2">
    <source>
        <dbReference type="PROSITE-ProRule" id="PRU00192"/>
    </source>
</evidence>
<evidence type="ECO:0000256" key="3">
    <source>
        <dbReference type="SAM" id="MobiDB-lite"/>
    </source>
</evidence>
<dbReference type="PROSITE" id="PS50011">
    <property type="entry name" value="PROTEIN_KINASE_DOM"/>
    <property type="match status" value="1"/>
</dbReference>
<keyword evidence="1 2" id="KW-0728">SH3 domain</keyword>
<dbReference type="EMBL" id="SNRW01000428">
    <property type="protein sequence ID" value="KAA6401197.1"/>
    <property type="molecule type" value="Genomic_DNA"/>
</dbReference>
<dbReference type="InterPro" id="IPR008271">
    <property type="entry name" value="Ser/Thr_kinase_AS"/>
</dbReference>
<dbReference type="GO" id="GO:0044773">
    <property type="term" value="P:mitotic DNA damage checkpoint signaling"/>
    <property type="evidence" value="ECO:0007669"/>
    <property type="project" value="TreeGrafter"/>
</dbReference>
<dbReference type="GO" id="GO:0004674">
    <property type="term" value="F:protein serine/threonine kinase activity"/>
    <property type="evidence" value="ECO:0007669"/>
    <property type="project" value="TreeGrafter"/>
</dbReference>
<dbReference type="InterPro" id="IPR036028">
    <property type="entry name" value="SH3-like_dom_sf"/>
</dbReference>
<dbReference type="PANTHER" id="PTHR44167:SF24">
    <property type="entry name" value="SERINE_THREONINE-PROTEIN KINASE CHK2"/>
    <property type="match status" value="1"/>
</dbReference>
<evidence type="ECO:0000259" key="5">
    <source>
        <dbReference type="PROSITE" id="PS50011"/>
    </source>
</evidence>
<dbReference type="PANTHER" id="PTHR44167">
    <property type="entry name" value="OVARIAN-SPECIFIC SERINE/THREONINE-PROTEIN KINASE LOK-RELATED"/>
    <property type="match status" value="1"/>
</dbReference>
<dbReference type="PROSITE" id="PS50002">
    <property type="entry name" value="SH3"/>
    <property type="match status" value="1"/>
</dbReference>
<sequence length="1116" mass="126533">MTTQVELFEAATDYTGQEGDSQYLPISKGEIVKLIRKESGWFTVDKGGQIGKVPKGNLRPCPPPSLEIPILSSSVSQTSISTSEIGTGTDLLDPTAVPQIEQIISEKPEDKLNSSDSITQDSPLNEDEKKLQPDQDAIPVHDPHGIIIQYISGKHSLNDFCEISCSSYERILLMKLRETGEFFIIKTLPYFNSLQKKNVEQDAKLLKKSSRLFECFLDGINICLVLDCNTNGKLKDSSSLENLEKQKLVEEDLNEEENDQDQQKVVLLNDRGIEDFTQFDTQYLFSQQLVITQKLGNTGRSYAVRNVQDGWIGSVKVSPIQSKNETEITMLQTLKHPYIIPYVGILEINQHLVVFTELADNYNLFDLLGKCLLTEVAIKNFAWQILLALLEIHKAGYIHGDLKLDNILFRTNPSTGGIDVQLSNFSLGRKIGEKFIQKENGISSGGFYYAPEALNTISFADPKMDMFSFGLILYCMLTRNHPIPGLTLDEYKKNVSQIFQKNVDVWFKMDQKISSESSELLSKLLVFNVNSRLTVAQALQSPFFPAEWRANQQQDGKGLFKQNASSFESLPKELFSFVFGEDNKNKQIQGNQENFGAYFLSPEQINKIVNDNFTSNKLPSEIHMQIFLGTNKDESTKANILKLKIFDKYLKRLNSYIPKLEDRLEEFNKLRRSEQIRLNTLDTEISKQDSNSQSIPVPISLPEFCIDVDEDDQVDQDLLRRMTVEEYNRTNALCNVLSEIIMEKIIPVKKALQDGLMTTMYKFIFRNPQSPKINRSHMKVIQALSLNATYEDASSLVKGEGNELIRKDGIFELTLKFLWPLIRLKDIGTTQKTGESSGPEIETGKETFSESSSFFSAGQRSSVAQVERTQQNKNKTVGPGSESAKLGDSFNKDIIDIILISIYNILLIGSQFAQEQQTKQISGNSTKQLVPEDQTKGYNPFFGRMATCDMFNTLHKIIKVVPYKDIREKTAQIVANGYRYRPIPQDFTIVISTLVDAVKNAPDLQKRLPALVEFQTLIWCSQNFQTWVDIFKEIALFLIDRIKTASSPKVLQLSMQILQRMAKHGSSELQNLLKTKILDEQPKLLPQFRDAPNRDAETKQLVDSLLKTLNEIRFSQ</sequence>
<dbReference type="InterPro" id="IPR001452">
    <property type="entry name" value="SH3_domain"/>
</dbReference>
<feature type="region of interest" description="Disordered" evidence="3">
    <location>
        <begin position="855"/>
        <end position="883"/>
    </location>
</feature>
<protein>
    <submittedName>
        <fullName evidence="6">Putative CAMK family protein kinase</fullName>
    </submittedName>
</protein>
<dbReference type="SUPFAM" id="SSF56112">
    <property type="entry name" value="Protein kinase-like (PK-like)"/>
    <property type="match status" value="1"/>
</dbReference>
<organism evidence="6 7">
    <name type="scientific">Streblomastix strix</name>
    <dbReference type="NCBI Taxonomy" id="222440"/>
    <lineage>
        <taxon>Eukaryota</taxon>
        <taxon>Metamonada</taxon>
        <taxon>Preaxostyla</taxon>
        <taxon>Oxymonadida</taxon>
        <taxon>Streblomastigidae</taxon>
        <taxon>Streblomastix</taxon>
    </lineage>
</organism>
<dbReference type="InterPro" id="IPR011009">
    <property type="entry name" value="Kinase-like_dom_sf"/>
</dbReference>
<dbReference type="OrthoDB" id="248495at2759"/>
<reference evidence="6 7" key="1">
    <citation type="submission" date="2019-03" db="EMBL/GenBank/DDBJ databases">
        <title>Single cell metagenomics reveals metabolic interactions within the superorganism composed of flagellate Streblomastix strix and complex community of Bacteroidetes bacteria on its surface.</title>
        <authorList>
            <person name="Treitli S.C."/>
            <person name="Kolisko M."/>
            <person name="Husnik F."/>
            <person name="Keeling P."/>
            <person name="Hampl V."/>
        </authorList>
    </citation>
    <scope>NUCLEOTIDE SEQUENCE [LARGE SCALE GENOMIC DNA]</scope>
    <source>
        <strain evidence="6">ST1C</strain>
    </source>
</reference>
<gene>
    <name evidence="6" type="ORF">EZS28_003279</name>
</gene>
<dbReference type="Gene3D" id="1.10.510.10">
    <property type="entry name" value="Transferase(Phosphotransferase) domain 1"/>
    <property type="match status" value="1"/>
</dbReference>
<dbReference type="GO" id="GO:0005524">
    <property type="term" value="F:ATP binding"/>
    <property type="evidence" value="ECO:0007669"/>
    <property type="project" value="InterPro"/>
</dbReference>
<keyword evidence="6" id="KW-0808">Transferase</keyword>
<proteinExistence type="predicted"/>
<dbReference type="AlphaFoldDB" id="A0A5J4X1I9"/>
<keyword evidence="6" id="KW-0418">Kinase</keyword>
<accession>A0A5J4X1I9</accession>
<evidence type="ECO:0000313" key="7">
    <source>
        <dbReference type="Proteomes" id="UP000324800"/>
    </source>
</evidence>